<name>A0ABV4HIA1_9SPHI</name>
<feature type="domain" description="Multidrug resistance protein MdtA-like beta-barrel" evidence="4">
    <location>
        <begin position="188"/>
        <end position="261"/>
    </location>
</feature>
<accession>A0ABV4HIA1</accession>
<feature type="domain" description="Multidrug resistance protein MdtA-like C-terminal permuted SH3" evidence="5">
    <location>
        <begin position="273"/>
        <end position="334"/>
    </location>
</feature>
<evidence type="ECO:0000259" key="3">
    <source>
        <dbReference type="Pfam" id="PF25917"/>
    </source>
</evidence>
<evidence type="ECO:0000256" key="2">
    <source>
        <dbReference type="ARBA" id="ARBA00009477"/>
    </source>
</evidence>
<dbReference type="Proteomes" id="UP001566204">
    <property type="component" value="Unassembled WGS sequence"/>
</dbReference>
<dbReference type="InterPro" id="IPR058625">
    <property type="entry name" value="MdtA-like_BSH"/>
</dbReference>
<dbReference type="Gene3D" id="2.40.50.100">
    <property type="match status" value="1"/>
</dbReference>
<organism evidence="6 7">
    <name type="scientific">Sphingobacterium thalpophilum</name>
    <dbReference type="NCBI Taxonomy" id="259"/>
    <lineage>
        <taxon>Bacteria</taxon>
        <taxon>Pseudomonadati</taxon>
        <taxon>Bacteroidota</taxon>
        <taxon>Sphingobacteriia</taxon>
        <taxon>Sphingobacteriales</taxon>
        <taxon>Sphingobacteriaceae</taxon>
        <taxon>Sphingobacterium</taxon>
    </lineage>
</organism>
<dbReference type="EMBL" id="JBEOQB010000004">
    <property type="protein sequence ID" value="MEZ0452929.1"/>
    <property type="molecule type" value="Genomic_DNA"/>
</dbReference>
<feature type="domain" description="Multidrug resistance protein MdtA-like barrel-sandwich hybrid" evidence="3">
    <location>
        <begin position="56"/>
        <end position="177"/>
    </location>
</feature>
<keyword evidence="7" id="KW-1185">Reference proteome</keyword>
<dbReference type="Gene3D" id="1.10.287.470">
    <property type="entry name" value="Helix hairpin bin"/>
    <property type="match status" value="1"/>
</dbReference>
<sequence length="360" mass="40904">MKRVFMLMSLAALLCQIGCTSKKEEKEEKEKFNVTSAVEMDTIIRKDFVSQIRSFRNIELRAQEKGYLEQIFVDEGQFVRKGQLLFRIMPKMYEAEYRKSLAEVNVADIEVQNTKTLADKNVVSPNELAMAKAKLEQAKAAAAIAKLHLSFTEIRAPFDGTIDRIPLKLGSLVDEGELLTSLSDNSQMLVYFNVSEPEYLSYQTNVSKRGDTHVSLQLANNELFTEQGVVETIESEFDSETGNIAFRARFPNPNRLLRHGESGKVVMSFPLKQALIIPQKATYELQDRKYVYIVDKDGKLKARHITIGNSLPDLYIVTGGLEKEDRFLLDGIQKAKEDEKISYNFVQPRNAISDLKLKTE</sequence>
<comment type="similarity">
    <text evidence="2">Belongs to the membrane fusion protein (MFP) (TC 8.A.1) family.</text>
</comment>
<evidence type="ECO:0000313" key="6">
    <source>
        <dbReference type="EMBL" id="MEZ0452929.1"/>
    </source>
</evidence>
<dbReference type="InterPro" id="IPR058627">
    <property type="entry name" value="MdtA-like_C"/>
</dbReference>
<evidence type="ECO:0000259" key="4">
    <source>
        <dbReference type="Pfam" id="PF25944"/>
    </source>
</evidence>
<gene>
    <name evidence="6" type="ORF">ABTW24_15135</name>
</gene>
<comment type="subcellular location">
    <subcellularLocation>
        <location evidence="1">Cell envelope</location>
    </subcellularLocation>
</comment>
<dbReference type="InterPro" id="IPR058626">
    <property type="entry name" value="MdtA-like_b-barrel"/>
</dbReference>
<evidence type="ECO:0000256" key="1">
    <source>
        <dbReference type="ARBA" id="ARBA00004196"/>
    </source>
</evidence>
<evidence type="ECO:0000313" key="7">
    <source>
        <dbReference type="Proteomes" id="UP001566204"/>
    </source>
</evidence>
<dbReference type="PANTHER" id="PTHR30158:SF23">
    <property type="entry name" value="MULTIDRUG RESISTANCE PROTEIN MEXA"/>
    <property type="match status" value="1"/>
</dbReference>
<dbReference type="Gene3D" id="2.40.30.170">
    <property type="match status" value="1"/>
</dbReference>
<dbReference type="SUPFAM" id="SSF111369">
    <property type="entry name" value="HlyD-like secretion proteins"/>
    <property type="match status" value="1"/>
</dbReference>
<dbReference type="Pfam" id="PF25944">
    <property type="entry name" value="Beta-barrel_RND"/>
    <property type="match status" value="1"/>
</dbReference>
<dbReference type="Pfam" id="PF25917">
    <property type="entry name" value="BSH_RND"/>
    <property type="match status" value="1"/>
</dbReference>
<comment type="caution">
    <text evidence="6">The sequence shown here is derived from an EMBL/GenBank/DDBJ whole genome shotgun (WGS) entry which is preliminary data.</text>
</comment>
<proteinExistence type="inferred from homology"/>
<dbReference type="NCBIfam" id="TIGR01730">
    <property type="entry name" value="RND_mfp"/>
    <property type="match status" value="1"/>
</dbReference>
<dbReference type="Pfam" id="PF25967">
    <property type="entry name" value="RND-MFP_C"/>
    <property type="match status" value="1"/>
</dbReference>
<dbReference type="PANTHER" id="PTHR30158">
    <property type="entry name" value="ACRA/E-RELATED COMPONENT OF DRUG EFFLUX TRANSPORTER"/>
    <property type="match status" value="1"/>
</dbReference>
<dbReference type="InterPro" id="IPR006143">
    <property type="entry name" value="RND_pump_MFP"/>
</dbReference>
<reference evidence="6 7" key="1">
    <citation type="submission" date="2024-06" db="EMBL/GenBank/DDBJ databases">
        <title>Soil Sphingobacterium thalpophilum.</title>
        <authorList>
            <person name="Yang J."/>
            <person name="Li J."/>
        </authorList>
    </citation>
    <scope>NUCLEOTIDE SEQUENCE [LARGE SCALE GENOMIC DNA]</scope>
    <source>
        <strain evidence="6 7">22g91tb</strain>
    </source>
</reference>
<dbReference type="RefSeq" id="WP_265714869.1">
    <property type="nucleotide sequence ID" value="NZ_CP141191.1"/>
</dbReference>
<evidence type="ECO:0000259" key="5">
    <source>
        <dbReference type="Pfam" id="PF25967"/>
    </source>
</evidence>
<dbReference type="Gene3D" id="2.40.420.20">
    <property type="match status" value="1"/>
</dbReference>
<protein>
    <submittedName>
        <fullName evidence="6">Efflux RND transporter periplasmic adaptor subunit</fullName>
    </submittedName>
</protein>